<feature type="domain" description="Peptidase M14" evidence="1">
    <location>
        <begin position="44"/>
        <end position="243"/>
    </location>
</feature>
<evidence type="ECO:0000313" key="2">
    <source>
        <dbReference type="EMBL" id="CAG7647956.1"/>
    </source>
</evidence>
<evidence type="ECO:0000259" key="1">
    <source>
        <dbReference type="Pfam" id="PF00246"/>
    </source>
</evidence>
<accession>A0A916NS78</accession>
<dbReference type="Proteomes" id="UP000693672">
    <property type="component" value="Unassembled WGS sequence"/>
</dbReference>
<organism evidence="2 3">
    <name type="scientific">Paenibacillus solanacearum</name>
    <dbReference type="NCBI Taxonomy" id="2048548"/>
    <lineage>
        <taxon>Bacteria</taxon>
        <taxon>Bacillati</taxon>
        <taxon>Bacillota</taxon>
        <taxon>Bacilli</taxon>
        <taxon>Bacillales</taxon>
        <taxon>Paenibacillaceae</taxon>
        <taxon>Paenibacillus</taxon>
    </lineage>
</organism>
<gene>
    <name evidence="2" type="ORF">PAESOLCIP111_05493</name>
</gene>
<comment type="caution">
    <text evidence="2">The sequence shown here is derived from an EMBL/GenBank/DDBJ whole genome shotgun (WGS) entry which is preliminary data.</text>
</comment>
<dbReference type="GO" id="GO:0004181">
    <property type="term" value="F:metallocarboxypeptidase activity"/>
    <property type="evidence" value="ECO:0007669"/>
    <property type="project" value="InterPro"/>
</dbReference>
<reference evidence="2" key="1">
    <citation type="submission" date="2021-06" db="EMBL/GenBank/DDBJ databases">
        <authorList>
            <person name="Criscuolo A."/>
        </authorList>
    </citation>
    <scope>NUCLEOTIDE SEQUENCE</scope>
    <source>
        <strain evidence="2">CIP111600</strain>
    </source>
</reference>
<dbReference type="InterPro" id="IPR000834">
    <property type="entry name" value="Peptidase_M14"/>
</dbReference>
<sequence length="360" mass="40488">MQVTYNKIESDVPIPTWWNSDWEHINRELLERVSIGETRLLSVSPGGRPVYAVHYGTAEPELRGTANYNSALGANNPQAYYNRNQRRHPVLMMIGGIHGHEVEGMIGALSIVRILETGLDLTGTLQPELADMLKQLRIIVVPLANPDGRARVPYQGWCGLPQDEMTRWGQGTRKDGDLYRWRPCKEIHPMRGDVGLLGAYFDDNGVNMMHDDWADPMSETTKALLRLAADEGPDCLINLHSYSISPGVLPTAHVPQLEKRRINDFTQIFYERLTRRGYKSALLPDELETALAERARPALNLQSMLYHVGADLPILFESPHGVVGATAAVFDYDEILDVHHELFHTAAEQLLIRNQKGIET</sequence>
<dbReference type="GO" id="GO:0008270">
    <property type="term" value="F:zinc ion binding"/>
    <property type="evidence" value="ECO:0007669"/>
    <property type="project" value="InterPro"/>
</dbReference>
<dbReference type="RefSeq" id="WP_218095207.1">
    <property type="nucleotide sequence ID" value="NZ_CAJVAS010000040.1"/>
</dbReference>
<evidence type="ECO:0000313" key="3">
    <source>
        <dbReference type="Proteomes" id="UP000693672"/>
    </source>
</evidence>
<dbReference type="GO" id="GO:0006508">
    <property type="term" value="P:proteolysis"/>
    <property type="evidence" value="ECO:0007669"/>
    <property type="project" value="InterPro"/>
</dbReference>
<keyword evidence="3" id="KW-1185">Reference proteome</keyword>
<protein>
    <recommendedName>
        <fullName evidence="1">Peptidase M14 domain-containing protein</fullName>
    </recommendedName>
</protein>
<dbReference type="EMBL" id="CAJVAS010000040">
    <property type="protein sequence ID" value="CAG7647956.1"/>
    <property type="molecule type" value="Genomic_DNA"/>
</dbReference>
<name>A0A916NS78_9BACL</name>
<dbReference type="Pfam" id="PF00246">
    <property type="entry name" value="Peptidase_M14"/>
    <property type="match status" value="1"/>
</dbReference>
<proteinExistence type="predicted"/>
<dbReference type="AlphaFoldDB" id="A0A916NS78"/>